<accession>A0A2D0N8J5</accession>
<evidence type="ECO:0000313" key="1">
    <source>
        <dbReference type="EMBL" id="PHN04083.1"/>
    </source>
</evidence>
<gene>
    <name evidence="1" type="ORF">CRP01_23075</name>
</gene>
<comment type="caution">
    <text evidence="1">The sequence shown here is derived from an EMBL/GenBank/DDBJ whole genome shotgun (WGS) entry which is preliminary data.</text>
</comment>
<proteinExistence type="predicted"/>
<organism evidence="1 2">
    <name type="scientific">Flavilitoribacter nigricans (strain ATCC 23147 / DSM 23189 / NBRC 102662 / NCIMB 1420 / SS-2)</name>
    <name type="common">Lewinella nigricans</name>
    <dbReference type="NCBI Taxonomy" id="1122177"/>
    <lineage>
        <taxon>Bacteria</taxon>
        <taxon>Pseudomonadati</taxon>
        <taxon>Bacteroidota</taxon>
        <taxon>Saprospiria</taxon>
        <taxon>Saprospirales</taxon>
        <taxon>Lewinellaceae</taxon>
        <taxon>Flavilitoribacter</taxon>
    </lineage>
</organism>
<protein>
    <submittedName>
        <fullName evidence="1">Uncharacterized protein</fullName>
    </submittedName>
</protein>
<reference evidence="1 2" key="1">
    <citation type="submission" date="2017-10" db="EMBL/GenBank/DDBJ databases">
        <title>The draft genome sequence of Lewinella nigricans NBRC 102662.</title>
        <authorList>
            <person name="Wang K."/>
        </authorList>
    </citation>
    <scope>NUCLEOTIDE SEQUENCE [LARGE SCALE GENOMIC DNA]</scope>
    <source>
        <strain evidence="1 2">NBRC 102662</strain>
    </source>
</reference>
<dbReference type="Proteomes" id="UP000223913">
    <property type="component" value="Unassembled WGS sequence"/>
</dbReference>
<evidence type="ECO:0000313" key="2">
    <source>
        <dbReference type="Proteomes" id="UP000223913"/>
    </source>
</evidence>
<dbReference type="RefSeq" id="WP_099152469.1">
    <property type="nucleotide sequence ID" value="NZ_PDUD01000027.1"/>
</dbReference>
<name>A0A2D0N8J5_FLAN2</name>
<dbReference type="AlphaFoldDB" id="A0A2D0N8J5"/>
<dbReference type="EMBL" id="PDUD01000027">
    <property type="protein sequence ID" value="PHN04083.1"/>
    <property type="molecule type" value="Genomic_DNA"/>
</dbReference>
<sequence length="67" mass="7270">MYLVRNVASAKISSAIRNVSVFARIALLCLTLGTLSTACTENEDDIECGTPEFPCDDEVVTDDMIEV</sequence>
<keyword evidence="2" id="KW-1185">Reference proteome</keyword>